<dbReference type="AlphaFoldDB" id="A0A9W6JAC6"/>
<keyword evidence="4" id="KW-0472">Membrane</keyword>
<dbReference type="PANTHER" id="PTHR30469:SF15">
    <property type="entry name" value="HLYD FAMILY OF SECRETION PROTEINS"/>
    <property type="match status" value="1"/>
</dbReference>
<feature type="compositionally biased region" description="Polar residues" evidence="3">
    <location>
        <begin position="1"/>
        <end position="11"/>
    </location>
</feature>
<dbReference type="Gene3D" id="2.40.420.20">
    <property type="match status" value="1"/>
</dbReference>
<accession>A0A9W6JAC6</accession>
<dbReference type="NCBIfam" id="TIGR01730">
    <property type="entry name" value="RND_mfp"/>
    <property type="match status" value="1"/>
</dbReference>
<protein>
    <submittedName>
        <fullName evidence="5">Hemolysin secretion protein D</fullName>
    </submittedName>
</protein>
<feature type="coiled-coil region" evidence="2">
    <location>
        <begin position="175"/>
        <end position="209"/>
    </location>
</feature>
<evidence type="ECO:0000256" key="2">
    <source>
        <dbReference type="SAM" id="Coils"/>
    </source>
</evidence>
<dbReference type="GO" id="GO:0015562">
    <property type="term" value="F:efflux transmembrane transporter activity"/>
    <property type="evidence" value="ECO:0007669"/>
    <property type="project" value="TreeGrafter"/>
</dbReference>
<keyword evidence="6" id="KW-1185">Reference proteome</keyword>
<name>A0A9W6JAC6_9HYPH</name>
<comment type="caution">
    <text evidence="5">The sequence shown here is derived from an EMBL/GenBank/DDBJ whole genome shotgun (WGS) entry which is preliminary data.</text>
</comment>
<keyword evidence="4" id="KW-1133">Transmembrane helix</keyword>
<proteinExistence type="inferred from homology"/>
<keyword evidence="4" id="KW-0812">Transmembrane</keyword>
<dbReference type="InterPro" id="IPR006143">
    <property type="entry name" value="RND_pump_MFP"/>
</dbReference>
<feature type="region of interest" description="Disordered" evidence="3">
    <location>
        <begin position="1"/>
        <end position="22"/>
    </location>
</feature>
<dbReference type="RefSeq" id="WP_213374952.1">
    <property type="nucleotide sequence ID" value="NZ_BSFJ01000014.1"/>
</dbReference>
<evidence type="ECO:0000256" key="4">
    <source>
        <dbReference type="SAM" id="Phobius"/>
    </source>
</evidence>
<evidence type="ECO:0000313" key="6">
    <source>
        <dbReference type="Proteomes" id="UP001143370"/>
    </source>
</evidence>
<dbReference type="GO" id="GO:1990281">
    <property type="term" value="C:efflux pump complex"/>
    <property type="evidence" value="ECO:0007669"/>
    <property type="project" value="TreeGrafter"/>
</dbReference>
<reference evidence="5" key="1">
    <citation type="journal article" date="2014" name="Int. J. Syst. Evol. Microbiol.">
        <title>Complete genome sequence of Corynebacterium casei LMG S-19264T (=DSM 44701T), isolated from a smear-ripened cheese.</title>
        <authorList>
            <consortium name="US DOE Joint Genome Institute (JGI-PGF)"/>
            <person name="Walter F."/>
            <person name="Albersmeier A."/>
            <person name="Kalinowski J."/>
            <person name="Ruckert C."/>
        </authorList>
    </citation>
    <scope>NUCLEOTIDE SEQUENCE</scope>
    <source>
        <strain evidence="5">VKM B-2484</strain>
    </source>
</reference>
<dbReference type="Gene3D" id="1.10.287.470">
    <property type="entry name" value="Helix hairpin bin"/>
    <property type="match status" value="1"/>
</dbReference>
<dbReference type="Gene3D" id="2.40.50.100">
    <property type="match status" value="1"/>
</dbReference>
<comment type="similarity">
    <text evidence="1">Belongs to the membrane fusion protein (MFP) (TC 8.A.1) family.</text>
</comment>
<dbReference type="Proteomes" id="UP001143370">
    <property type="component" value="Unassembled WGS sequence"/>
</dbReference>
<gene>
    <name evidence="5" type="ORF">GCM10017643_24900</name>
</gene>
<reference evidence="5" key="2">
    <citation type="submission" date="2023-01" db="EMBL/GenBank/DDBJ databases">
        <authorList>
            <person name="Sun Q."/>
            <person name="Evtushenko L."/>
        </authorList>
    </citation>
    <scope>NUCLEOTIDE SEQUENCE</scope>
    <source>
        <strain evidence="5">VKM B-2484</strain>
    </source>
</reference>
<organism evidence="5 6">
    <name type="scientific">Ancylobacter dichloromethanicus</name>
    <dbReference type="NCBI Taxonomy" id="518825"/>
    <lineage>
        <taxon>Bacteria</taxon>
        <taxon>Pseudomonadati</taxon>
        <taxon>Pseudomonadota</taxon>
        <taxon>Alphaproteobacteria</taxon>
        <taxon>Hyphomicrobiales</taxon>
        <taxon>Xanthobacteraceae</taxon>
        <taxon>Ancylobacter</taxon>
    </lineage>
</organism>
<dbReference type="SUPFAM" id="SSF111369">
    <property type="entry name" value="HlyD-like secretion proteins"/>
    <property type="match status" value="1"/>
</dbReference>
<feature type="transmembrane region" description="Helical" evidence="4">
    <location>
        <begin position="28"/>
        <end position="47"/>
    </location>
</feature>
<evidence type="ECO:0000256" key="1">
    <source>
        <dbReference type="ARBA" id="ARBA00009477"/>
    </source>
</evidence>
<dbReference type="EMBL" id="BSFJ01000014">
    <property type="protein sequence ID" value="GLK72374.1"/>
    <property type="molecule type" value="Genomic_DNA"/>
</dbReference>
<evidence type="ECO:0000256" key="3">
    <source>
        <dbReference type="SAM" id="MobiDB-lite"/>
    </source>
</evidence>
<dbReference type="PANTHER" id="PTHR30469">
    <property type="entry name" value="MULTIDRUG RESISTANCE PROTEIN MDTA"/>
    <property type="match status" value="1"/>
</dbReference>
<evidence type="ECO:0000313" key="5">
    <source>
        <dbReference type="EMBL" id="GLK72374.1"/>
    </source>
</evidence>
<sequence>MNVQPGLNSFLSLEAPAPRPPRRRGLRIAAGAAAILAIGFIGLRYALPRAVEGEVLRPGMLDVEIQGPGTLSALTEASVGSRIQARVEELAVDRNDVVDKGQTLARLAFDDLGGELHTAEASARAAQHAVSAAQAERDRAVATLDKARATHERQVALLAKGVASEAGLEDALAARRQAEADLAHAGRGVEQAEAEHEAAMARVAVARAQLDDSVLRAPIAGVVVSRAHHVGDVLTPGSEVLHLVDPASLVLTARLDESAISAVLPGQAARVTFTRAKEPISGHVLRLGREVDAETREFEIDISLDALPANWALGQRAMARILIERRGSVLTVPSSFLVWRDGRPGVWVAMHARARWQEVTLGQAGMERVEIRHGLAAGQTILKPGDLYPFMRVRLVGPAT</sequence>
<keyword evidence="2" id="KW-0175">Coiled coil</keyword>